<dbReference type="Pfam" id="PF22486">
    <property type="entry name" value="MATH_2"/>
    <property type="match status" value="1"/>
</dbReference>
<comment type="caution">
    <text evidence="2">The sequence shown here is derived from an EMBL/GenBank/DDBJ whole genome shotgun (WGS) entry which is preliminary data.</text>
</comment>
<gene>
    <name evidence="2" type="ORF">BAE44_0003512</name>
</gene>
<sequence length="185" mass="20558">MASAPTLMLFARRLAGGALSGSITRMKQATGTHLHRILGYSHIEGTVPTGEVITSNPFVVGGREWHLAIYPNGVDADHRGFISADLWLGLYETSATATYRVSLLDNAGNAVHSRVVGPCWFKDYGSAEWTGVNDLVVMEEQKRSVPFLHRNDCLNIQCDVAMMKMEPKHCNKCFMRLDRAINRFC</sequence>
<dbReference type="InterPro" id="IPR008974">
    <property type="entry name" value="TRAF-like"/>
</dbReference>
<dbReference type="Gene3D" id="2.60.210.10">
    <property type="entry name" value="Apoptosis, Tumor Necrosis Factor Receptor Associated Protein 2, Chain A"/>
    <property type="match status" value="1"/>
</dbReference>
<accession>A0A1E5WDI9</accession>
<dbReference type="AlphaFoldDB" id="A0A1E5WDI9"/>
<dbReference type="PANTHER" id="PTHR26379">
    <property type="entry name" value="BTB/POZ AND MATH DOMAIN-CONTAINING PROTEIN 1"/>
    <property type="match status" value="1"/>
</dbReference>
<dbReference type="Proteomes" id="UP000095767">
    <property type="component" value="Unassembled WGS sequence"/>
</dbReference>
<feature type="domain" description="MATH" evidence="1">
    <location>
        <begin position="30"/>
        <end position="160"/>
    </location>
</feature>
<dbReference type="PROSITE" id="PS50144">
    <property type="entry name" value="MATH"/>
    <property type="match status" value="1"/>
</dbReference>
<name>A0A1E5WDI9_9POAL</name>
<dbReference type="OrthoDB" id="10249567at2759"/>
<dbReference type="STRING" id="888268.A0A1E5WDI9"/>
<dbReference type="EMBL" id="LWDX02012012">
    <property type="protein sequence ID" value="OEL35469.1"/>
    <property type="molecule type" value="Genomic_DNA"/>
</dbReference>
<evidence type="ECO:0000259" key="1">
    <source>
        <dbReference type="PROSITE" id="PS50144"/>
    </source>
</evidence>
<dbReference type="SUPFAM" id="SSF49599">
    <property type="entry name" value="TRAF domain-like"/>
    <property type="match status" value="1"/>
</dbReference>
<keyword evidence="3" id="KW-1185">Reference proteome</keyword>
<evidence type="ECO:0000313" key="2">
    <source>
        <dbReference type="EMBL" id="OEL35469.1"/>
    </source>
</evidence>
<dbReference type="GO" id="GO:0016567">
    <property type="term" value="P:protein ubiquitination"/>
    <property type="evidence" value="ECO:0007669"/>
    <property type="project" value="InterPro"/>
</dbReference>
<dbReference type="InterPro" id="IPR045005">
    <property type="entry name" value="BPM1-6"/>
</dbReference>
<dbReference type="CDD" id="cd00121">
    <property type="entry name" value="MATH"/>
    <property type="match status" value="1"/>
</dbReference>
<evidence type="ECO:0000313" key="3">
    <source>
        <dbReference type="Proteomes" id="UP000095767"/>
    </source>
</evidence>
<organism evidence="2 3">
    <name type="scientific">Dichanthelium oligosanthes</name>
    <dbReference type="NCBI Taxonomy" id="888268"/>
    <lineage>
        <taxon>Eukaryota</taxon>
        <taxon>Viridiplantae</taxon>
        <taxon>Streptophyta</taxon>
        <taxon>Embryophyta</taxon>
        <taxon>Tracheophyta</taxon>
        <taxon>Spermatophyta</taxon>
        <taxon>Magnoliopsida</taxon>
        <taxon>Liliopsida</taxon>
        <taxon>Poales</taxon>
        <taxon>Poaceae</taxon>
        <taxon>PACMAD clade</taxon>
        <taxon>Panicoideae</taxon>
        <taxon>Panicodae</taxon>
        <taxon>Paniceae</taxon>
        <taxon>Dichantheliinae</taxon>
        <taxon>Dichanthelium</taxon>
    </lineage>
</organism>
<dbReference type="PANTHER" id="PTHR26379:SF511">
    <property type="entry name" value="OS02G0311150 PROTEIN"/>
    <property type="match status" value="1"/>
</dbReference>
<reference evidence="2 3" key="1">
    <citation type="submission" date="2016-09" db="EMBL/GenBank/DDBJ databases">
        <title>The draft genome of Dichanthelium oligosanthes: A C3 panicoid grass species.</title>
        <authorList>
            <person name="Studer A.J."/>
            <person name="Schnable J.C."/>
            <person name="Brutnell T.P."/>
        </authorList>
    </citation>
    <scope>NUCLEOTIDE SEQUENCE [LARGE SCALE GENOMIC DNA]</scope>
    <source>
        <strain evidence="3">cv. Kellogg 1175</strain>
        <tissue evidence="2">Leaf</tissue>
    </source>
</reference>
<protein>
    <recommendedName>
        <fullName evidence="1">MATH domain-containing protein</fullName>
    </recommendedName>
</protein>
<dbReference type="InterPro" id="IPR002083">
    <property type="entry name" value="MATH/TRAF_dom"/>
</dbReference>
<proteinExistence type="predicted"/>